<keyword evidence="9" id="KW-0443">Lipid metabolism</keyword>
<evidence type="ECO:0000256" key="1">
    <source>
        <dbReference type="ARBA" id="ARBA00004141"/>
    </source>
</evidence>
<comment type="similarity">
    <text evidence="3">Belongs to the very long-chain fatty acids dehydratase HACD family.</text>
</comment>
<dbReference type="GO" id="GO:0102158">
    <property type="term" value="F:very-long-chain (3R)-3-hydroxyacyl-CoA dehydratase activity"/>
    <property type="evidence" value="ECO:0007669"/>
    <property type="project" value="UniProtKB-EC"/>
</dbReference>
<dbReference type="GO" id="GO:0030497">
    <property type="term" value="P:fatty acid elongation"/>
    <property type="evidence" value="ECO:0007669"/>
    <property type="project" value="TreeGrafter"/>
</dbReference>
<evidence type="ECO:0000256" key="4">
    <source>
        <dbReference type="ARBA" id="ARBA00013122"/>
    </source>
</evidence>
<accession>A0A6U2CT40</accession>
<evidence type="ECO:0000256" key="10">
    <source>
        <dbReference type="ARBA" id="ARBA00023136"/>
    </source>
</evidence>
<organism evidence="16">
    <name type="scientific">Hemiselmis andersenii</name>
    <name type="common">Cryptophyte alga</name>
    <dbReference type="NCBI Taxonomy" id="464988"/>
    <lineage>
        <taxon>Eukaryota</taxon>
        <taxon>Cryptophyceae</taxon>
        <taxon>Cryptomonadales</taxon>
        <taxon>Hemiselmidaceae</taxon>
        <taxon>Hemiselmis</taxon>
    </lineage>
</organism>
<sequence length="765" mass="84392">MLRLAYLSLYNLYCLFGWAYILFLTVNMVVEKRVTDFWKDLEMPLKYVQTAAVMEIIHAVLGLVRSPVSRTLPQVASRLFIVWLFMDHLHGAKDPATASSRKSSMFATEKHCWFGIMCTIAWSCVEIIRSSFYGLNTIDAKLVPFPLIWLRYSAFIVLYPLGVSGEMLTAYATLPLLAAADCPKYLGGCPPNPTMLLYVFLCMYVPGLPFLYMSMLGERKKRLYPKPVPKPSGIVFPVTKKGDRSTTTTAKEVFAAAIGAVDPEAAKKASREKNWRFGYHKHIYRSMVVGAKSEEAALKVAKAGLDHMYSSFDHIKADGTSVKLAQAKQERKNIFHTATIKGARPKASRPEIKVPYKCFHTGKYTELKGQALIEQIDRWVSWGTIEPDCGEAIKDVVKNPLWSDLSGQYFVVLGTTSAMGPFLLLKELGAHIIAVDLDRPVIWKKIIEGVQESSATVTFPMKEKFTNQSGEELYQLAGCNLMTQAPEIAAWVSDTVPVVCKGKPVTIGGYAYLDGELHVRVNLACDMIMQTLIEAYGAKNVRLANLCTPTDCYLIPERANRAARDNLKKAPVWQSLLQAVLGPMGKLVPNALKPIKSDKGEELHLMDALVIAQGPNYAMAKRLQQWRAVLARKEGCTVSINIAPATATASVVSNKGFAAAYGGMHVFKPMEIFYQEVSNAVMGMLLIYDISSPNSPAKPTFKLTNPQEIFAQNAFHGGAMRCLYKFTSIGEIAALVNYAKTYGMLMAVGGVAVAAAAVAFVSQNQ</sequence>
<keyword evidence="10 14" id="KW-0472">Membrane</keyword>
<dbReference type="GO" id="GO:0030148">
    <property type="term" value="P:sphingolipid biosynthetic process"/>
    <property type="evidence" value="ECO:0007669"/>
    <property type="project" value="TreeGrafter"/>
</dbReference>
<evidence type="ECO:0000256" key="6">
    <source>
        <dbReference type="ARBA" id="ARBA00022692"/>
    </source>
</evidence>
<feature type="transmembrane region" description="Helical" evidence="14">
    <location>
        <begin position="142"/>
        <end position="161"/>
    </location>
</feature>
<proteinExistence type="inferred from homology"/>
<evidence type="ECO:0000256" key="12">
    <source>
        <dbReference type="ARBA" id="ARBA00023239"/>
    </source>
</evidence>
<dbReference type="UniPathway" id="UPA00094"/>
<comment type="catalytic activity">
    <reaction evidence="13">
        <text>a very-long-chain (3R)-3-hydroxyacyl-CoA = a very-long-chain (2E)-enoyl-CoA + H2O</text>
        <dbReference type="Rhea" id="RHEA:45812"/>
        <dbReference type="ChEBI" id="CHEBI:15377"/>
        <dbReference type="ChEBI" id="CHEBI:83728"/>
        <dbReference type="ChEBI" id="CHEBI:85440"/>
        <dbReference type="EC" id="4.2.1.134"/>
    </reaction>
</comment>
<keyword evidence="8 14" id="KW-1133">Transmembrane helix</keyword>
<dbReference type="GO" id="GO:0042761">
    <property type="term" value="P:very long-chain fatty acid biosynthetic process"/>
    <property type="evidence" value="ECO:0007669"/>
    <property type="project" value="TreeGrafter"/>
</dbReference>
<keyword evidence="5" id="KW-0444">Lipid biosynthesis</keyword>
<evidence type="ECO:0000256" key="9">
    <source>
        <dbReference type="ARBA" id="ARBA00023098"/>
    </source>
</evidence>
<evidence type="ECO:0000256" key="2">
    <source>
        <dbReference type="ARBA" id="ARBA00005194"/>
    </source>
</evidence>
<dbReference type="AlphaFoldDB" id="A0A6U2CT40"/>
<name>A0A6U2CT40_HEMAN</name>
<keyword evidence="11" id="KW-0275">Fatty acid biosynthesis</keyword>
<evidence type="ECO:0000313" key="15">
    <source>
        <dbReference type="EMBL" id="CAD8757607.1"/>
    </source>
</evidence>
<dbReference type="InterPro" id="IPR007482">
    <property type="entry name" value="Tyr_Pase-like_PTPLA"/>
</dbReference>
<keyword evidence="6 14" id="KW-0812">Transmembrane</keyword>
<keyword evidence="7" id="KW-0276">Fatty acid metabolism</keyword>
<feature type="transmembrane region" description="Helical" evidence="14">
    <location>
        <begin position="195"/>
        <end position="216"/>
    </location>
</feature>
<evidence type="ECO:0000256" key="14">
    <source>
        <dbReference type="SAM" id="Phobius"/>
    </source>
</evidence>
<evidence type="ECO:0000256" key="7">
    <source>
        <dbReference type="ARBA" id="ARBA00022832"/>
    </source>
</evidence>
<dbReference type="EMBL" id="HBFX01028114">
    <property type="protein sequence ID" value="CAD8964697.1"/>
    <property type="molecule type" value="Transcribed_RNA"/>
</dbReference>
<evidence type="ECO:0000256" key="11">
    <source>
        <dbReference type="ARBA" id="ARBA00023160"/>
    </source>
</evidence>
<evidence type="ECO:0000256" key="8">
    <source>
        <dbReference type="ARBA" id="ARBA00022989"/>
    </source>
</evidence>
<comment type="pathway">
    <text evidence="2">Lipid metabolism; fatty acid biosynthesis.</text>
</comment>
<evidence type="ECO:0000313" key="16">
    <source>
        <dbReference type="EMBL" id="CAD8964697.1"/>
    </source>
</evidence>
<dbReference type="PANTHER" id="PTHR11035">
    <property type="entry name" value="VERY-LONG-CHAIN (3R)-3-HYDROXYACYL-COA DEHYDRATASE"/>
    <property type="match status" value="1"/>
</dbReference>
<keyword evidence="12" id="KW-0456">Lyase</keyword>
<evidence type="ECO:0000256" key="13">
    <source>
        <dbReference type="ARBA" id="ARBA00036671"/>
    </source>
</evidence>
<evidence type="ECO:0000256" key="5">
    <source>
        <dbReference type="ARBA" id="ARBA00022516"/>
    </source>
</evidence>
<dbReference type="EC" id="4.2.1.134" evidence="4"/>
<dbReference type="Pfam" id="PF04387">
    <property type="entry name" value="PTPLA"/>
    <property type="match status" value="1"/>
</dbReference>
<feature type="transmembrane region" description="Helical" evidence="14">
    <location>
        <begin position="742"/>
        <end position="762"/>
    </location>
</feature>
<evidence type="ECO:0000256" key="3">
    <source>
        <dbReference type="ARBA" id="ARBA00007811"/>
    </source>
</evidence>
<reference evidence="16" key="1">
    <citation type="submission" date="2021-01" db="EMBL/GenBank/DDBJ databases">
        <authorList>
            <person name="Corre E."/>
            <person name="Pelletier E."/>
            <person name="Niang G."/>
            <person name="Scheremetjew M."/>
            <person name="Finn R."/>
            <person name="Kale V."/>
            <person name="Holt S."/>
            <person name="Cochrane G."/>
            <person name="Meng A."/>
            <person name="Brown T."/>
            <person name="Cohen L."/>
        </authorList>
    </citation>
    <scope>NUCLEOTIDE SEQUENCE</scope>
    <source>
        <strain evidence="15">CCMP441</strain>
        <strain evidence="16">CCMP644</strain>
    </source>
</reference>
<feature type="transmembrane region" description="Helical" evidence="14">
    <location>
        <begin position="12"/>
        <end position="30"/>
    </location>
</feature>
<comment type="subcellular location">
    <subcellularLocation>
        <location evidence="1">Membrane</location>
        <topology evidence="1">Multi-pass membrane protein</topology>
    </subcellularLocation>
</comment>
<feature type="transmembrane region" description="Helical" evidence="14">
    <location>
        <begin position="113"/>
        <end position="135"/>
    </location>
</feature>
<protein>
    <recommendedName>
        <fullName evidence="4">very-long-chain (3R)-3-hydroxyacyl-CoA dehydratase</fullName>
        <ecNumber evidence="4">4.2.1.134</ecNumber>
    </recommendedName>
</protein>
<gene>
    <name evidence="16" type="ORF">HAND00432_LOCUS16971</name>
    <name evidence="15" type="ORF">HAND1043_LOCUS24121</name>
</gene>
<dbReference type="EMBL" id="HBFK01039717">
    <property type="protein sequence ID" value="CAD8757607.1"/>
    <property type="molecule type" value="Transcribed_RNA"/>
</dbReference>
<dbReference type="PANTHER" id="PTHR11035:SF3">
    <property type="entry name" value="VERY-LONG-CHAIN (3R)-3-HYDROXYACYL-COA DEHYDRATASE"/>
    <property type="match status" value="1"/>
</dbReference>
<dbReference type="GO" id="GO:0005789">
    <property type="term" value="C:endoplasmic reticulum membrane"/>
    <property type="evidence" value="ECO:0007669"/>
    <property type="project" value="TreeGrafter"/>
</dbReference>